<evidence type="ECO:0000313" key="2">
    <source>
        <dbReference type="EMBL" id="KAF7823838.1"/>
    </source>
</evidence>
<feature type="compositionally biased region" description="Basic and acidic residues" evidence="1">
    <location>
        <begin position="89"/>
        <end position="99"/>
    </location>
</feature>
<reference evidence="2" key="1">
    <citation type="submission" date="2020-09" db="EMBL/GenBank/DDBJ databases">
        <title>Genome-Enabled Discovery of Anthraquinone Biosynthesis in Senna tora.</title>
        <authorList>
            <person name="Kang S.-H."/>
            <person name="Pandey R.P."/>
            <person name="Lee C.-M."/>
            <person name="Sim J.-S."/>
            <person name="Jeong J.-T."/>
            <person name="Choi B.-S."/>
            <person name="Jung M."/>
            <person name="Ginzburg D."/>
            <person name="Zhao K."/>
            <person name="Won S.Y."/>
            <person name="Oh T.-J."/>
            <person name="Yu Y."/>
            <person name="Kim N.-H."/>
            <person name="Lee O.R."/>
            <person name="Lee T.-H."/>
            <person name="Bashyal P."/>
            <person name="Kim T.-S."/>
            <person name="Lee W.-H."/>
            <person name="Kawkins C."/>
            <person name="Kim C.-K."/>
            <person name="Kim J.S."/>
            <person name="Ahn B.O."/>
            <person name="Rhee S.Y."/>
            <person name="Sohng J.K."/>
        </authorList>
    </citation>
    <scope>NUCLEOTIDE SEQUENCE</scope>
    <source>
        <tissue evidence="2">Leaf</tissue>
    </source>
</reference>
<comment type="caution">
    <text evidence="2">The sequence shown here is derived from an EMBL/GenBank/DDBJ whole genome shotgun (WGS) entry which is preliminary data.</text>
</comment>
<dbReference type="AlphaFoldDB" id="A0A834TKH7"/>
<proteinExistence type="predicted"/>
<name>A0A834TKH7_9FABA</name>
<organism evidence="2 3">
    <name type="scientific">Senna tora</name>
    <dbReference type="NCBI Taxonomy" id="362788"/>
    <lineage>
        <taxon>Eukaryota</taxon>
        <taxon>Viridiplantae</taxon>
        <taxon>Streptophyta</taxon>
        <taxon>Embryophyta</taxon>
        <taxon>Tracheophyta</taxon>
        <taxon>Spermatophyta</taxon>
        <taxon>Magnoliopsida</taxon>
        <taxon>eudicotyledons</taxon>
        <taxon>Gunneridae</taxon>
        <taxon>Pentapetalae</taxon>
        <taxon>rosids</taxon>
        <taxon>fabids</taxon>
        <taxon>Fabales</taxon>
        <taxon>Fabaceae</taxon>
        <taxon>Caesalpinioideae</taxon>
        <taxon>Cassia clade</taxon>
        <taxon>Senna</taxon>
    </lineage>
</organism>
<dbReference type="EMBL" id="JAAIUW010000007">
    <property type="protein sequence ID" value="KAF7823838.1"/>
    <property type="molecule type" value="Genomic_DNA"/>
</dbReference>
<protein>
    <submittedName>
        <fullName evidence="2">Uncharacterized protein</fullName>
    </submittedName>
</protein>
<evidence type="ECO:0000313" key="3">
    <source>
        <dbReference type="Proteomes" id="UP000634136"/>
    </source>
</evidence>
<evidence type="ECO:0000256" key="1">
    <source>
        <dbReference type="SAM" id="MobiDB-lite"/>
    </source>
</evidence>
<sequence length="99" mass="10583">MAVLSLQIRRPSLAGKSSLSFRQPPPQLLGALLCLSSSSSLSCFSSFTLLYSLFTEEIEEVSGFVLSALFALLGGELSPTKKPAVSSQHWKDLHSPEAG</sequence>
<feature type="region of interest" description="Disordered" evidence="1">
    <location>
        <begin position="78"/>
        <end position="99"/>
    </location>
</feature>
<dbReference type="Proteomes" id="UP000634136">
    <property type="component" value="Unassembled WGS sequence"/>
</dbReference>
<keyword evidence="3" id="KW-1185">Reference proteome</keyword>
<accession>A0A834TKH7</accession>
<gene>
    <name evidence="2" type="ORF">G2W53_021982</name>
</gene>